<dbReference type="EMBL" id="FNGW01000009">
    <property type="protein sequence ID" value="SDM34313.1"/>
    <property type="molecule type" value="Genomic_DNA"/>
</dbReference>
<dbReference type="RefSeq" id="WP_092727313.1">
    <property type="nucleotide sequence ID" value="NZ_FNGW01000009.1"/>
</dbReference>
<dbReference type="InterPro" id="IPR020056">
    <property type="entry name" value="Rbsml_bL25/Gln-tRNA_synth_N"/>
</dbReference>
<dbReference type="Proteomes" id="UP000199068">
    <property type="component" value="Unassembled WGS sequence"/>
</dbReference>
<evidence type="ECO:0000256" key="2">
    <source>
        <dbReference type="ARBA" id="ARBA00023274"/>
    </source>
</evidence>
<evidence type="ECO:0000256" key="1">
    <source>
        <dbReference type="ARBA" id="ARBA00022980"/>
    </source>
</evidence>
<dbReference type="Gene3D" id="2.40.240.10">
    <property type="entry name" value="Ribosomal Protein L25, Chain P"/>
    <property type="match status" value="1"/>
</dbReference>
<name>A0A1G9SFQ9_9FIRM</name>
<evidence type="ECO:0000313" key="5">
    <source>
        <dbReference type="Proteomes" id="UP000199068"/>
    </source>
</evidence>
<keyword evidence="2" id="KW-0687">Ribonucleoprotein</keyword>
<dbReference type="GO" id="GO:1990904">
    <property type="term" value="C:ribonucleoprotein complex"/>
    <property type="evidence" value="ECO:0007669"/>
    <property type="project" value="UniProtKB-KW"/>
</dbReference>
<gene>
    <name evidence="4" type="ORF">SAMN04515677_109101</name>
</gene>
<organism evidence="4 5">
    <name type="scientific">Romboutsia lituseburensis DSM 797</name>
    <dbReference type="NCBI Taxonomy" id="1121325"/>
    <lineage>
        <taxon>Bacteria</taxon>
        <taxon>Bacillati</taxon>
        <taxon>Bacillota</taxon>
        <taxon>Clostridia</taxon>
        <taxon>Peptostreptococcales</taxon>
        <taxon>Peptostreptococcaceae</taxon>
        <taxon>Romboutsia</taxon>
    </lineage>
</organism>
<dbReference type="STRING" id="1121325.SAMN04515677_109101"/>
<evidence type="ECO:0000259" key="3">
    <source>
        <dbReference type="Pfam" id="PF01386"/>
    </source>
</evidence>
<dbReference type="GO" id="GO:0006412">
    <property type="term" value="P:translation"/>
    <property type="evidence" value="ECO:0007669"/>
    <property type="project" value="InterPro"/>
</dbReference>
<reference evidence="4 5" key="1">
    <citation type="submission" date="2016-10" db="EMBL/GenBank/DDBJ databases">
        <authorList>
            <person name="de Groot N.N."/>
        </authorList>
    </citation>
    <scope>NUCLEOTIDE SEQUENCE [LARGE SCALE GENOMIC DNA]</scope>
    <source>
        <strain evidence="4 5">DSM 797</strain>
    </source>
</reference>
<sequence>MLNVVSRDLNEKTRIIRERDYIPAVIYSNKLDKSIPIAVYKTDFTRLIDAGENTDVLELNLNGDIKKCLLKEVQIDGVKDGFIHIDFMLVD</sequence>
<feature type="domain" description="Large ribosomal subunit protein bL25 L25" evidence="3">
    <location>
        <begin position="2"/>
        <end position="87"/>
    </location>
</feature>
<evidence type="ECO:0000313" key="4">
    <source>
        <dbReference type="EMBL" id="SDM34313.1"/>
    </source>
</evidence>
<protein>
    <submittedName>
        <fullName evidence="4">Ribosomal protein L25 (General stress protein Ctc)</fullName>
    </submittedName>
</protein>
<proteinExistence type="predicted"/>
<accession>A0A1G9SFQ9</accession>
<dbReference type="SUPFAM" id="SSF50715">
    <property type="entry name" value="Ribosomal protein L25-like"/>
    <property type="match status" value="1"/>
</dbReference>
<dbReference type="InterPro" id="IPR029751">
    <property type="entry name" value="Ribosomal_L25_dom"/>
</dbReference>
<dbReference type="InterPro" id="IPR011035">
    <property type="entry name" value="Ribosomal_bL25/Gln-tRNA_synth"/>
</dbReference>
<dbReference type="GO" id="GO:0005840">
    <property type="term" value="C:ribosome"/>
    <property type="evidence" value="ECO:0007669"/>
    <property type="project" value="UniProtKB-KW"/>
</dbReference>
<dbReference type="CDD" id="cd00495">
    <property type="entry name" value="Ribosomal_L25_TL5_CTC"/>
    <property type="match status" value="1"/>
</dbReference>
<dbReference type="Pfam" id="PF01386">
    <property type="entry name" value="Ribosomal_L25p"/>
    <property type="match status" value="1"/>
</dbReference>
<dbReference type="GO" id="GO:0003735">
    <property type="term" value="F:structural constituent of ribosome"/>
    <property type="evidence" value="ECO:0007669"/>
    <property type="project" value="InterPro"/>
</dbReference>
<keyword evidence="5" id="KW-1185">Reference proteome</keyword>
<dbReference type="AlphaFoldDB" id="A0A1G9SFQ9"/>
<keyword evidence="1 4" id="KW-0689">Ribosomal protein</keyword>